<dbReference type="Proteomes" id="UP001066276">
    <property type="component" value="Chromosome 8"/>
</dbReference>
<feature type="region of interest" description="Disordered" evidence="1">
    <location>
        <begin position="1"/>
        <end position="93"/>
    </location>
</feature>
<sequence length="145" mass="15724">MDDKVVAIRVDQDTSGMKETYHRGRNLCENPGGGLEPKGTANGGSLPQTPGTSERQEPPERGDMHPEDQSLSGNPQRDQQNHLTHPKMRSCDKAVQKLQVDDQAKISCDLPDHEDTGIATAPPLLKRNLTKGTFQDQGGDTIGQG</sequence>
<feature type="compositionally biased region" description="Basic and acidic residues" evidence="1">
    <location>
        <begin position="1"/>
        <end position="12"/>
    </location>
</feature>
<feature type="compositionally biased region" description="Basic and acidic residues" evidence="1">
    <location>
        <begin position="54"/>
        <end position="68"/>
    </location>
</feature>
<dbReference type="EMBL" id="JANPWB010000012">
    <property type="protein sequence ID" value="KAJ1117555.1"/>
    <property type="molecule type" value="Genomic_DNA"/>
</dbReference>
<evidence type="ECO:0000256" key="1">
    <source>
        <dbReference type="SAM" id="MobiDB-lite"/>
    </source>
</evidence>
<evidence type="ECO:0000313" key="2">
    <source>
        <dbReference type="EMBL" id="KAJ1117555.1"/>
    </source>
</evidence>
<organism evidence="2 3">
    <name type="scientific">Pleurodeles waltl</name>
    <name type="common">Iberian ribbed newt</name>
    <dbReference type="NCBI Taxonomy" id="8319"/>
    <lineage>
        <taxon>Eukaryota</taxon>
        <taxon>Metazoa</taxon>
        <taxon>Chordata</taxon>
        <taxon>Craniata</taxon>
        <taxon>Vertebrata</taxon>
        <taxon>Euteleostomi</taxon>
        <taxon>Amphibia</taxon>
        <taxon>Batrachia</taxon>
        <taxon>Caudata</taxon>
        <taxon>Salamandroidea</taxon>
        <taxon>Salamandridae</taxon>
        <taxon>Pleurodelinae</taxon>
        <taxon>Pleurodeles</taxon>
    </lineage>
</organism>
<evidence type="ECO:0008006" key="4">
    <source>
        <dbReference type="Google" id="ProtNLM"/>
    </source>
</evidence>
<feature type="compositionally biased region" description="Polar residues" evidence="1">
    <location>
        <begin position="43"/>
        <end position="53"/>
    </location>
</feature>
<protein>
    <recommendedName>
        <fullName evidence="4">Prolactin receptor</fullName>
    </recommendedName>
</protein>
<keyword evidence="3" id="KW-1185">Reference proteome</keyword>
<gene>
    <name evidence="2" type="ORF">NDU88_005753</name>
</gene>
<reference evidence="2" key="1">
    <citation type="journal article" date="2022" name="bioRxiv">
        <title>Sequencing and chromosome-scale assembly of the giantPleurodeles waltlgenome.</title>
        <authorList>
            <person name="Brown T."/>
            <person name="Elewa A."/>
            <person name="Iarovenko S."/>
            <person name="Subramanian E."/>
            <person name="Araus A.J."/>
            <person name="Petzold A."/>
            <person name="Susuki M."/>
            <person name="Suzuki K.-i.T."/>
            <person name="Hayashi T."/>
            <person name="Toyoda A."/>
            <person name="Oliveira C."/>
            <person name="Osipova E."/>
            <person name="Leigh N.D."/>
            <person name="Simon A."/>
            <person name="Yun M.H."/>
        </authorList>
    </citation>
    <scope>NUCLEOTIDE SEQUENCE</scope>
    <source>
        <strain evidence="2">20211129_DDA</strain>
        <tissue evidence="2">Liver</tissue>
    </source>
</reference>
<dbReference type="AlphaFoldDB" id="A0AAV7NN96"/>
<feature type="compositionally biased region" description="Polar residues" evidence="1">
    <location>
        <begin position="69"/>
        <end position="83"/>
    </location>
</feature>
<evidence type="ECO:0000313" key="3">
    <source>
        <dbReference type="Proteomes" id="UP001066276"/>
    </source>
</evidence>
<name>A0AAV7NN96_PLEWA</name>
<proteinExistence type="predicted"/>
<accession>A0AAV7NN96</accession>
<comment type="caution">
    <text evidence="2">The sequence shown here is derived from an EMBL/GenBank/DDBJ whole genome shotgun (WGS) entry which is preliminary data.</text>
</comment>